<protein>
    <submittedName>
        <fullName evidence="1">Uncharacterized protein</fullName>
    </submittedName>
</protein>
<organism evidence="1">
    <name type="scientific">marine sediment metagenome</name>
    <dbReference type="NCBI Taxonomy" id="412755"/>
    <lineage>
        <taxon>unclassified sequences</taxon>
        <taxon>metagenomes</taxon>
        <taxon>ecological metagenomes</taxon>
    </lineage>
</organism>
<evidence type="ECO:0000313" key="1">
    <source>
        <dbReference type="EMBL" id="KKL81410.1"/>
    </source>
</evidence>
<reference evidence="1" key="1">
    <citation type="journal article" date="2015" name="Nature">
        <title>Complex archaea that bridge the gap between prokaryotes and eukaryotes.</title>
        <authorList>
            <person name="Spang A."/>
            <person name="Saw J.H."/>
            <person name="Jorgensen S.L."/>
            <person name="Zaremba-Niedzwiedzka K."/>
            <person name="Martijn J."/>
            <person name="Lind A.E."/>
            <person name="van Eijk R."/>
            <person name="Schleper C."/>
            <person name="Guy L."/>
            <person name="Ettema T.J."/>
        </authorList>
    </citation>
    <scope>NUCLEOTIDE SEQUENCE</scope>
</reference>
<name>A0A0F9HID5_9ZZZZ</name>
<sequence>MSVHTADRLMVGCPGVAPGYVDLESTRSHGDPHPISVVKSAYCHTLRYSGSDHIAAVRSLHIVEILFQISRSCKPFSMPCQTMKSYFRGLKILKDDFDSLRRGEGVPVDQTPMEEQTP</sequence>
<accession>A0A0F9HID5</accession>
<gene>
    <name evidence="1" type="ORF">LCGC14_1995040</name>
</gene>
<dbReference type="AlphaFoldDB" id="A0A0F9HID5"/>
<proteinExistence type="predicted"/>
<dbReference type="EMBL" id="LAZR01022570">
    <property type="protein sequence ID" value="KKL81410.1"/>
    <property type="molecule type" value="Genomic_DNA"/>
</dbReference>
<comment type="caution">
    <text evidence="1">The sequence shown here is derived from an EMBL/GenBank/DDBJ whole genome shotgun (WGS) entry which is preliminary data.</text>
</comment>